<reference evidence="1 2" key="1">
    <citation type="submission" date="2018-07" db="EMBL/GenBank/DDBJ databases">
        <title>Lactobacillus curvatus genome sequence.</title>
        <authorList>
            <person name="Prechtl R."/>
        </authorList>
    </citation>
    <scope>NUCLEOTIDE SEQUENCE [LARGE SCALE GENOMIC DNA]</scope>
    <source>
        <strain evidence="1 2">TMW 1.1928</strain>
    </source>
</reference>
<accession>A0A385AEX0</accession>
<sequence length="128" mass="14221">MIKLDEDALISDLAETYQIYDYQQLPLSTVAAFSYNLRNDSRIKLKMNQQAVPINTQVLMGILDGVNLLLWSRSKDAERGTKKPQSILDAAMGTHKKQSTNSAVTFDSGEDFKRIRDGLITGGEPNGD</sequence>
<evidence type="ECO:0008006" key="3">
    <source>
        <dbReference type="Google" id="ProtNLM"/>
    </source>
</evidence>
<dbReference type="Pfam" id="PF17318">
    <property type="entry name" value="DUF5361"/>
    <property type="match status" value="1"/>
</dbReference>
<evidence type="ECO:0000313" key="2">
    <source>
        <dbReference type="Proteomes" id="UP000257607"/>
    </source>
</evidence>
<proteinExistence type="predicted"/>
<dbReference type="AlphaFoldDB" id="A0A385AEX0"/>
<gene>
    <name evidence="1" type="ORF">DT351_07315</name>
</gene>
<name>A0A385AEX0_LATCU</name>
<protein>
    <recommendedName>
        <fullName evidence="3">Phage protein</fullName>
    </recommendedName>
</protein>
<dbReference type="InterPro" id="IPR035286">
    <property type="entry name" value="DUF5361"/>
</dbReference>
<dbReference type="Proteomes" id="UP000257607">
    <property type="component" value="Chromosome"/>
</dbReference>
<organism evidence="1 2">
    <name type="scientific">Latilactobacillus curvatus</name>
    <name type="common">Lactobacillus curvatus</name>
    <dbReference type="NCBI Taxonomy" id="28038"/>
    <lineage>
        <taxon>Bacteria</taxon>
        <taxon>Bacillati</taxon>
        <taxon>Bacillota</taxon>
        <taxon>Bacilli</taxon>
        <taxon>Lactobacillales</taxon>
        <taxon>Lactobacillaceae</taxon>
        <taxon>Latilactobacillus</taxon>
    </lineage>
</organism>
<dbReference type="EMBL" id="CP031003">
    <property type="protein sequence ID" value="AXN36187.1"/>
    <property type="molecule type" value="Genomic_DNA"/>
</dbReference>
<dbReference type="RefSeq" id="WP_076647323.1">
    <property type="nucleotide sequence ID" value="NZ_CP031003.1"/>
</dbReference>
<evidence type="ECO:0000313" key="1">
    <source>
        <dbReference type="EMBL" id="AXN36187.1"/>
    </source>
</evidence>